<accession>A0A5N6UU02</accession>
<name>A0A5N6UU02_ASPTM</name>
<keyword evidence="2" id="KW-1185">Reference proteome</keyword>
<dbReference type="EMBL" id="ML738635">
    <property type="protein sequence ID" value="KAE8161980.1"/>
    <property type="molecule type" value="Genomic_DNA"/>
</dbReference>
<dbReference type="AlphaFoldDB" id="A0A5N6UU02"/>
<dbReference type="OrthoDB" id="3509531at2759"/>
<gene>
    <name evidence="1" type="ORF">BDV40DRAFT_172866</name>
</gene>
<evidence type="ECO:0000313" key="1">
    <source>
        <dbReference type="EMBL" id="KAE8161980.1"/>
    </source>
</evidence>
<sequence length="241" mass="26511">MSSIPPEPKTPAEWLRYVQSEVITSIPSRQGQKTVQNSIIERDIYLDESKILQPPSQLWYAYTDVFAFTQPKITISPEAYGSMQIIARVLTASTPINLKVVPDTICWICLYASILDQPISVSVGNQKPLLLDLGTVTGNVGVKLIVTPDHIDLEYQQDYIRAIDEDLQASLNTQLCIARALFGRNNSIATSICSYVASMTTNIALGFYSKINARAVVLGQQLAAQETTGPDMGYAPVLKID</sequence>
<dbReference type="Proteomes" id="UP000326950">
    <property type="component" value="Unassembled WGS sequence"/>
</dbReference>
<organism evidence="1 2">
    <name type="scientific">Aspergillus tamarii</name>
    <dbReference type="NCBI Taxonomy" id="41984"/>
    <lineage>
        <taxon>Eukaryota</taxon>
        <taxon>Fungi</taxon>
        <taxon>Dikarya</taxon>
        <taxon>Ascomycota</taxon>
        <taxon>Pezizomycotina</taxon>
        <taxon>Eurotiomycetes</taxon>
        <taxon>Eurotiomycetidae</taxon>
        <taxon>Eurotiales</taxon>
        <taxon>Aspergillaceae</taxon>
        <taxon>Aspergillus</taxon>
        <taxon>Aspergillus subgen. Circumdati</taxon>
    </lineage>
</organism>
<protein>
    <submittedName>
        <fullName evidence="1">Uncharacterized protein</fullName>
    </submittedName>
</protein>
<proteinExistence type="predicted"/>
<evidence type="ECO:0000313" key="2">
    <source>
        <dbReference type="Proteomes" id="UP000326950"/>
    </source>
</evidence>
<reference evidence="1 2" key="1">
    <citation type="submission" date="2019-04" db="EMBL/GenBank/DDBJ databases">
        <title>Friends and foes A comparative genomics study of 23 Aspergillus species from section Flavi.</title>
        <authorList>
            <consortium name="DOE Joint Genome Institute"/>
            <person name="Kjaerbolling I."/>
            <person name="Vesth T."/>
            <person name="Frisvad J.C."/>
            <person name="Nybo J.L."/>
            <person name="Theobald S."/>
            <person name="Kildgaard S."/>
            <person name="Isbrandt T."/>
            <person name="Kuo A."/>
            <person name="Sato A."/>
            <person name="Lyhne E.K."/>
            <person name="Kogle M.E."/>
            <person name="Wiebenga A."/>
            <person name="Kun R.S."/>
            <person name="Lubbers R.J."/>
            <person name="Makela M.R."/>
            <person name="Barry K."/>
            <person name="Chovatia M."/>
            <person name="Clum A."/>
            <person name="Daum C."/>
            <person name="Haridas S."/>
            <person name="He G."/>
            <person name="LaButti K."/>
            <person name="Lipzen A."/>
            <person name="Mondo S."/>
            <person name="Riley R."/>
            <person name="Salamov A."/>
            <person name="Simmons B.A."/>
            <person name="Magnuson J.K."/>
            <person name="Henrissat B."/>
            <person name="Mortensen U.H."/>
            <person name="Larsen T.O."/>
            <person name="Devries R.P."/>
            <person name="Grigoriev I.V."/>
            <person name="Machida M."/>
            <person name="Baker S.E."/>
            <person name="Andersen M.R."/>
        </authorList>
    </citation>
    <scope>NUCLEOTIDE SEQUENCE [LARGE SCALE GENOMIC DNA]</scope>
    <source>
        <strain evidence="1 2">CBS 117626</strain>
    </source>
</reference>